<dbReference type="GO" id="GO:0140268">
    <property type="term" value="C:endoplasmic reticulum-plasma membrane contact site"/>
    <property type="evidence" value="ECO:0007669"/>
    <property type="project" value="TreeGrafter"/>
</dbReference>
<keyword evidence="4" id="KW-1133">Transmembrane helix</keyword>
<keyword evidence="3" id="KW-0812">Transmembrane</keyword>
<dbReference type="EMBL" id="JAAAIL010001498">
    <property type="protein sequence ID" value="KAG0268695.1"/>
    <property type="molecule type" value="Genomic_DNA"/>
</dbReference>
<dbReference type="InterPro" id="IPR051482">
    <property type="entry name" value="Cholesterol_transport"/>
</dbReference>
<evidence type="ECO:0000256" key="1">
    <source>
        <dbReference type="ARBA" id="ARBA00004167"/>
    </source>
</evidence>
<evidence type="ECO:0000313" key="9">
    <source>
        <dbReference type="Proteomes" id="UP001194580"/>
    </source>
</evidence>
<feature type="compositionally biased region" description="Low complexity" evidence="6">
    <location>
        <begin position="160"/>
        <end position="178"/>
    </location>
</feature>
<dbReference type="PROSITE" id="PS51778">
    <property type="entry name" value="VAST"/>
    <property type="match status" value="1"/>
</dbReference>
<dbReference type="PANTHER" id="PTHR23319:SF4">
    <property type="entry name" value="GRAM DOMAIN CONTAINING 1B, ISOFORM E"/>
    <property type="match status" value="1"/>
</dbReference>
<feature type="compositionally biased region" description="Low complexity" evidence="6">
    <location>
        <begin position="36"/>
        <end position="52"/>
    </location>
</feature>
<evidence type="ECO:0000259" key="7">
    <source>
        <dbReference type="PROSITE" id="PS51778"/>
    </source>
</evidence>
<evidence type="ECO:0000256" key="4">
    <source>
        <dbReference type="ARBA" id="ARBA00022989"/>
    </source>
</evidence>
<name>A0AAD4H341_9FUNG</name>
<dbReference type="Gene3D" id="2.30.29.30">
    <property type="entry name" value="Pleckstrin-homology domain (PH domain)/Phosphotyrosine-binding domain (PTB)"/>
    <property type="match status" value="1"/>
</dbReference>
<comment type="caution">
    <text evidence="8">The sequence shown here is derived from an EMBL/GenBank/DDBJ whole genome shotgun (WGS) entry which is preliminary data.</text>
</comment>
<evidence type="ECO:0000256" key="5">
    <source>
        <dbReference type="ARBA" id="ARBA00023136"/>
    </source>
</evidence>
<dbReference type="Pfam" id="PF16016">
    <property type="entry name" value="VASt"/>
    <property type="match status" value="1"/>
</dbReference>
<protein>
    <recommendedName>
        <fullName evidence="7">VASt domain-containing protein</fullName>
    </recommendedName>
</protein>
<organism evidence="8 9">
    <name type="scientific">Linnemannia exigua</name>
    <dbReference type="NCBI Taxonomy" id="604196"/>
    <lineage>
        <taxon>Eukaryota</taxon>
        <taxon>Fungi</taxon>
        <taxon>Fungi incertae sedis</taxon>
        <taxon>Mucoromycota</taxon>
        <taxon>Mortierellomycotina</taxon>
        <taxon>Mortierellomycetes</taxon>
        <taxon>Mortierellales</taxon>
        <taxon>Mortierellaceae</taxon>
        <taxon>Linnemannia</taxon>
    </lineage>
</organism>
<feature type="region of interest" description="Disordered" evidence="6">
    <location>
        <begin position="1"/>
        <end position="96"/>
    </location>
</feature>
<dbReference type="GO" id="GO:0032934">
    <property type="term" value="F:sterol binding"/>
    <property type="evidence" value="ECO:0007669"/>
    <property type="project" value="TreeGrafter"/>
</dbReference>
<feature type="domain" description="VASt" evidence="7">
    <location>
        <begin position="610"/>
        <end position="796"/>
    </location>
</feature>
<evidence type="ECO:0000313" key="8">
    <source>
        <dbReference type="EMBL" id="KAG0268695.1"/>
    </source>
</evidence>
<dbReference type="GO" id="GO:0005886">
    <property type="term" value="C:plasma membrane"/>
    <property type="evidence" value="ECO:0007669"/>
    <property type="project" value="TreeGrafter"/>
</dbReference>
<evidence type="ECO:0000256" key="3">
    <source>
        <dbReference type="ARBA" id="ARBA00022692"/>
    </source>
</evidence>
<dbReference type="PANTHER" id="PTHR23319">
    <property type="entry name" value="GRAM DOMAIN CONTAINING 1B, ISOFORM E"/>
    <property type="match status" value="1"/>
</dbReference>
<keyword evidence="5" id="KW-0472">Membrane</keyword>
<keyword evidence="9" id="KW-1185">Reference proteome</keyword>
<dbReference type="AlphaFoldDB" id="A0AAD4H341"/>
<proteinExistence type="inferred from homology"/>
<feature type="compositionally biased region" description="Polar residues" evidence="6">
    <location>
        <begin position="53"/>
        <end position="64"/>
    </location>
</feature>
<feature type="region of interest" description="Disordered" evidence="6">
    <location>
        <begin position="488"/>
        <end position="513"/>
    </location>
</feature>
<dbReference type="GO" id="GO:0120015">
    <property type="term" value="F:sterol transfer activity"/>
    <property type="evidence" value="ECO:0007669"/>
    <property type="project" value="TreeGrafter"/>
</dbReference>
<comment type="subcellular location">
    <subcellularLocation>
        <location evidence="1">Membrane</location>
        <topology evidence="1">Single-pass membrane protein</topology>
    </subcellularLocation>
</comment>
<dbReference type="InterPro" id="IPR031968">
    <property type="entry name" value="VASt"/>
</dbReference>
<comment type="similarity">
    <text evidence="2">Belongs to the YSP2 family.</text>
</comment>
<dbReference type="Proteomes" id="UP001194580">
    <property type="component" value="Unassembled WGS sequence"/>
</dbReference>
<feature type="compositionally biased region" description="Basic and acidic residues" evidence="6">
    <location>
        <begin position="490"/>
        <end position="499"/>
    </location>
</feature>
<dbReference type="GO" id="GO:0032366">
    <property type="term" value="P:intracellular sterol transport"/>
    <property type="evidence" value="ECO:0007669"/>
    <property type="project" value="TreeGrafter"/>
</dbReference>
<feature type="region of interest" description="Disordered" evidence="6">
    <location>
        <begin position="152"/>
        <end position="178"/>
    </location>
</feature>
<evidence type="ECO:0000256" key="2">
    <source>
        <dbReference type="ARBA" id="ARBA00006582"/>
    </source>
</evidence>
<dbReference type="GO" id="GO:0005789">
    <property type="term" value="C:endoplasmic reticulum membrane"/>
    <property type="evidence" value="ECO:0007669"/>
    <property type="project" value="TreeGrafter"/>
</dbReference>
<dbReference type="SMART" id="SM00568">
    <property type="entry name" value="GRAM"/>
    <property type="match status" value="1"/>
</dbReference>
<feature type="compositionally biased region" description="Polar residues" evidence="6">
    <location>
        <begin position="569"/>
        <end position="579"/>
    </location>
</feature>
<evidence type="ECO:0000256" key="6">
    <source>
        <dbReference type="SAM" id="MobiDB-lite"/>
    </source>
</evidence>
<feature type="compositionally biased region" description="Polar residues" evidence="6">
    <location>
        <begin position="1"/>
        <end position="15"/>
    </location>
</feature>
<gene>
    <name evidence="8" type="ORF">BGZ95_002344</name>
</gene>
<dbReference type="InterPro" id="IPR004182">
    <property type="entry name" value="GRAM"/>
</dbReference>
<dbReference type="InterPro" id="IPR011993">
    <property type="entry name" value="PH-like_dom_sf"/>
</dbReference>
<sequence length="875" mass="94610">MSTPGRNSSHGSTGKANPFKNLIRRKSLELGRFFDGNAGSSSQASNNGSEASLNQDVSQNTPTALNHEATPDTGRAGAPTPTFPPRPTTRRPAFTLGLPWRPQSEYLSQGSPGVQTSLSKSQKRFIRAFPELADIAKVPAAYCLPCLATPPQTPPPEHPGTPGSTTMSPSNTLSTLTSSAFSTTSSTTTLACPGHFHDYSCALEREILWQGTLYVAATHVCFYGKHFGKTVKVIIDYRDLILIEREKKMGVFPSSIRLRVAIASSSQSGSAPPNSQDTKGTAIGKDSTAVALSGIQTTKDYVLTSLMSREQAFADIEKNWQAHHQFHATTCIGGLLTPQLESPGSSEMNLTGLIDSENGTSTGFGMDGRLRSRGMLNMHKVPRTYSVITDEAFSSSENLNRPHLRERASTSLIRPSTPTSHDTVSSWVAAAALATSGSDLPIQPIGNPIVFSESRRGSVASVGSSDRQEPTSGLIGFLQRRSSLAHKLKRNESEGRGDNLSDSGSDAAQEHGEDVTRLPLDASAVATIVPVQPFITQDPPLLAAQRQDGSLGSSTPPPTLISPSLTTTKVSRSLSTVQTDAKPGSMHGMTKHTRDEKLPSGPVACGCSRHYKNAVVSTVVPLPVSLCFEILFSAADAGLGDKLGCDTHRLKDGSTDILIMPWLHDDDQPQGSNKPDWEDRQRRLEYSVSFKVPMLAKTSTACFEVQKVIQFSPFAILVHSESKTPNVPYGEHFSTVNQICMTWESEGRTRIKCFTEVKFKRSIMWSSKVEAGSLEGSGGFYKEFIRQLEQLVESNRDQLLRSYEARLLATSLISNPPGKGNDPAGCISRSEETRPLISSRHLCGPYSPTIHHAFRIKSGRIVRKCRQGSVISSAE</sequence>
<accession>A0AAD4H341</accession>
<dbReference type="Pfam" id="PF02893">
    <property type="entry name" value="GRAM"/>
    <property type="match status" value="1"/>
</dbReference>
<reference evidence="8" key="1">
    <citation type="journal article" date="2020" name="Fungal Divers.">
        <title>Resolving the Mortierellaceae phylogeny through synthesis of multi-gene phylogenetics and phylogenomics.</title>
        <authorList>
            <person name="Vandepol N."/>
            <person name="Liber J."/>
            <person name="Desiro A."/>
            <person name="Na H."/>
            <person name="Kennedy M."/>
            <person name="Barry K."/>
            <person name="Grigoriev I.V."/>
            <person name="Miller A.N."/>
            <person name="O'Donnell K."/>
            <person name="Stajich J.E."/>
            <person name="Bonito G."/>
        </authorList>
    </citation>
    <scope>NUCLEOTIDE SEQUENCE</scope>
    <source>
        <strain evidence="8">NRRL 28262</strain>
    </source>
</reference>
<feature type="region of interest" description="Disordered" evidence="6">
    <location>
        <begin position="544"/>
        <end position="597"/>
    </location>
</feature>